<name>G5K558_9STRE</name>
<dbReference type="InterPro" id="IPR013785">
    <property type="entry name" value="Aldolase_TIM"/>
</dbReference>
<evidence type="ECO:0000313" key="3">
    <source>
        <dbReference type="Proteomes" id="UP000003330"/>
    </source>
</evidence>
<keyword evidence="3" id="KW-1185">Reference proteome</keyword>
<dbReference type="UniPathway" id="UPA00138"/>
<dbReference type="EC" id="5.3.1.1" evidence="2"/>
<accession>G5K558</accession>
<protein>
    <submittedName>
        <fullName evidence="2">Triose-phosphate isomerase</fullName>
        <ecNumber evidence="2">5.3.1.1</ecNumber>
    </submittedName>
</protein>
<evidence type="ECO:0000256" key="1">
    <source>
        <dbReference type="ARBA" id="ARBA00023235"/>
    </source>
</evidence>
<gene>
    <name evidence="2" type="primary">tpiA_1</name>
    <name evidence="2" type="ORF">STRIC_1946</name>
</gene>
<proteinExistence type="predicted"/>
<sequence>MTKKCCPNFFIFNPKSYLYGEALLELAELADSLVEETISIFVTGPYVSLPAMKARTKQIIVTAQHLDGIEPGAGMGKVLPASLVDAGVDAVFLNHAEKPLTLAELVEALKATKRYGLLSIVCANSVEEARAIVCANSVEEARAIAMLNPDIILCEPTELIGTGKRSDLSYIKETNQAIKSVNPDILIMQAAGISSAEDVYITLKAGADGTGCTSGIVKAPSPKAILEEMVAALKQAVKER</sequence>
<comment type="caution">
    <text evidence="2">The sequence shown here is derived from an EMBL/GenBank/DDBJ whole genome shotgun (WGS) entry which is preliminary data.</text>
</comment>
<dbReference type="AlphaFoldDB" id="G5K558"/>
<dbReference type="EMBL" id="AEUX02000007">
    <property type="protein sequence ID" value="EHI68857.1"/>
    <property type="molecule type" value="Genomic_DNA"/>
</dbReference>
<dbReference type="Gene3D" id="3.20.20.70">
    <property type="entry name" value="Aldolase class I"/>
    <property type="match status" value="2"/>
</dbReference>
<dbReference type="GO" id="GO:0006096">
    <property type="term" value="P:glycolytic process"/>
    <property type="evidence" value="ECO:0007669"/>
    <property type="project" value="UniProtKB-UniPathway"/>
</dbReference>
<dbReference type="RefSeq" id="WP_008089707.1">
    <property type="nucleotide sequence ID" value="NZ_AEUX02000007.1"/>
</dbReference>
<organism evidence="2 3">
    <name type="scientific">Streptococcus ictaluri 707-05</name>
    <dbReference type="NCBI Taxonomy" id="764299"/>
    <lineage>
        <taxon>Bacteria</taxon>
        <taxon>Bacillati</taxon>
        <taxon>Bacillota</taxon>
        <taxon>Bacilli</taxon>
        <taxon>Lactobacillales</taxon>
        <taxon>Streptococcaceae</taxon>
        <taxon>Streptococcus</taxon>
    </lineage>
</organism>
<dbReference type="InterPro" id="IPR000652">
    <property type="entry name" value="Triosephosphate_isomerase"/>
</dbReference>
<dbReference type="eggNOG" id="COG0149">
    <property type="taxonomic scope" value="Bacteria"/>
</dbReference>
<reference evidence="2 3" key="1">
    <citation type="journal article" date="2014" name="Int. J. Syst. Evol. Microbiol.">
        <title>Phylogenomics and the dynamic genome evolution of the genus Streptococcus.</title>
        <authorList>
            <consortium name="The Broad Institute Genome Sequencing Platform"/>
            <person name="Richards V.P."/>
            <person name="Palmer S.R."/>
            <person name="Pavinski Bitar P.D."/>
            <person name="Qin X."/>
            <person name="Weinstock G.M."/>
            <person name="Highlander S.K."/>
            <person name="Town C.D."/>
            <person name="Burne R.A."/>
            <person name="Stanhope M.J."/>
        </authorList>
    </citation>
    <scope>NUCLEOTIDE SEQUENCE [LARGE SCALE GENOMIC DNA]</scope>
    <source>
        <strain evidence="2 3">707-05</strain>
    </source>
</reference>
<dbReference type="Pfam" id="PF00121">
    <property type="entry name" value="TIM"/>
    <property type="match status" value="1"/>
</dbReference>
<dbReference type="GO" id="GO:0004807">
    <property type="term" value="F:triose-phosphate isomerase activity"/>
    <property type="evidence" value="ECO:0007669"/>
    <property type="project" value="UniProtKB-EC"/>
</dbReference>
<dbReference type="UniPathway" id="UPA00109">
    <property type="reaction ID" value="UER00189"/>
</dbReference>
<dbReference type="STRING" id="764299.STRIC_1946"/>
<dbReference type="InterPro" id="IPR035990">
    <property type="entry name" value="TIM_sf"/>
</dbReference>
<dbReference type="OrthoDB" id="2571246at2"/>
<keyword evidence="1 2" id="KW-0413">Isomerase</keyword>
<evidence type="ECO:0000313" key="2">
    <source>
        <dbReference type="EMBL" id="EHI68857.1"/>
    </source>
</evidence>
<dbReference type="GO" id="GO:0006094">
    <property type="term" value="P:gluconeogenesis"/>
    <property type="evidence" value="ECO:0007669"/>
    <property type="project" value="UniProtKB-UniPathway"/>
</dbReference>
<dbReference type="PROSITE" id="PS51440">
    <property type="entry name" value="TIM_2"/>
    <property type="match status" value="1"/>
</dbReference>
<dbReference type="Proteomes" id="UP000003330">
    <property type="component" value="Unassembled WGS sequence"/>
</dbReference>
<dbReference type="SUPFAM" id="SSF51351">
    <property type="entry name" value="Triosephosphate isomerase (TIM)"/>
    <property type="match status" value="1"/>
</dbReference>